<dbReference type="EMBL" id="REGN01003353">
    <property type="protein sequence ID" value="RNA23090.1"/>
    <property type="molecule type" value="Genomic_DNA"/>
</dbReference>
<dbReference type="Proteomes" id="UP000276133">
    <property type="component" value="Unassembled WGS sequence"/>
</dbReference>
<evidence type="ECO:0000313" key="2">
    <source>
        <dbReference type="Proteomes" id="UP000276133"/>
    </source>
</evidence>
<accession>A0A3M7RI61</accession>
<gene>
    <name evidence="1" type="ORF">BpHYR1_040594</name>
</gene>
<proteinExistence type="predicted"/>
<comment type="caution">
    <text evidence="1">The sequence shown here is derived from an EMBL/GenBank/DDBJ whole genome shotgun (WGS) entry which is preliminary data.</text>
</comment>
<dbReference type="AlphaFoldDB" id="A0A3M7RI61"/>
<organism evidence="1 2">
    <name type="scientific">Brachionus plicatilis</name>
    <name type="common">Marine rotifer</name>
    <name type="synonym">Brachionus muelleri</name>
    <dbReference type="NCBI Taxonomy" id="10195"/>
    <lineage>
        <taxon>Eukaryota</taxon>
        <taxon>Metazoa</taxon>
        <taxon>Spiralia</taxon>
        <taxon>Gnathifera</taxon>
        <taxon>Rotifera</taxon>
        <taxon>Eurotatoria</taxon>
        <taxon>Monogononta</taxon>
        <taxon>Pseudotrocha</taxon>
        <taxon>Ploima</taxon>
        <taxon>Brachionidae</taxon>
        <taxon>Brachionus</taxon>
    </lineage>
</organism>
<reference evidence="1 2" key="1">
    <citation type="journal article" date="2018" name="Sci. Rep.">
        <title>Genomic signatures of local adaptation to the degree of environmental predictability in rotifers.</title>
        <authorList>
            <person name="Franch-Gras L."/>
            <person name="Hahn C."/>
            <person name="Garcia-Roger E.M."/>
            <person name="Carmona M.J."/>
            <person name="Serra M."/>
            <person name="Gomez A."/>
        </authorList>
    </citation>
    <scope>NUCLEOTIDE SEQUENCE [LARGE SCALE GENOMIC DNA]</scope>
    <source>
        <strain evidence="1">HYR1</strain>
    </source>
</reference>
<protein>
    <submittedName>
        <fullName evidence="1">Uncharacterized protein</fullName>
    </submittedName>
</protein>
<sequence>MCSRLWRCIIEQGNTIESLHSSSHFRRKNYFINISKLHFEYAALTKEARKKGKTTNKFQKKSTNMVPQLKILFYQMNLIQMTSYFMCDKRFGFIQIT</sequence>
<evidence type="ECO:0000313" key="1">
    <source>
        <dbReference type="EMBL" id="RNA23090.1"/>
    </source>
</evidence>
<keyword evidence="2" id="KW-1185">Reference proteome</keyword>
<name>A0A3M7RI61_BRAPC</name>